<keyword evidence="3" id="KW-1185">Reference proteome</keyword>
<organism evidence="2 3">
    <name type="scientific">Streptomyces sviceus (strain ATCC 29083 / DSM 924 / JCM 4929 / NBRC 13980 / NCIMB 11184 / NRRL 5439 / UC 5370)</name>
    <dbReference type="NCBI Taxonomy" id="463191"/>
    <lineage>
        <taxon>Bacteria</taxon>
        <taxon>Bacillati</taxon>
        <taxon>Actinomycetota</taxon>
        <taxon>Actinomycetes</taxon>
        <taxon>Kitasatosporales</taxon>
        <taxon>Streptomycetaceae</taxon>
        <taxon>Streptomyces</taxon>
    </lineage>
</organism>
<dbReference type="eggNOG" id="ENOG50328KQ">
    <property type="taxonomic scope" value="Bacteria"/>
</dbReference>
<protein>
    <submittedName>
        <fullName evidence="2">Uncharacterized protein</fullName>
    </submittedName>
</protein>
<dbReference type="RefSeq" id="WP_007379541.1">
    <property type="nucleotide sequence ID" value="NZ_CM000951.1"/>
</dbReference>
<evidence type="ECO:0000256" key="1">
    <source>
        <dbReference type="SAM" id="MobiDB-lite"/>
    </source>
</evidence>
<dbReference type="OrthoDB" id="4251580at2"/>
<gene>
    <name evidence="2" type="ORF">SSEG_07142</name>
</gene>
<proteinExistence type="predicted"/>
<accession>B5I657</accession>
<name>B5I657_STRX2</name>
<feature type="region of interest" description="Disordered" evidence="1">
    <location>
        <begin position="1"/>
        <end position="39"/>
    </location>
</feature>
<sequence>MAATTHTYVRIAPRPRSDGAGVTGERPSRNAVRPQDRDWPTDTRVWNWTESAALWGYGPSPSAFL</sequence>
<dbReference type="Proteomes" id="UP000002785">
    <property type="component" value="Chromosome"/>
</dbReference>
<reference evidence="2" key="1">
    <citation type="submission" date="2009-10" db="EMBL/GenBank/DDBJ databases">
        <title>The genome sequence of Streptomyces sviceus strain ATCC 29083.</title>
        <authorList>
            <consortium name="The Broad Institute Genome Sequencing Platform"/>
            <consortium name="Broad Institute Microbial Sequencing Center"/>
            <person name="Fischbach M."/>
            <person name="Godfrey P."/>
            <person name="Ward D."/>
            <person name="Young S."/>
            <person name="Zeng Q."/>
            <person name="Koehrsen M."/>
            <person name="Alvarado L."/>
            <person name="Berlin A.M."/>
            <person name="Bochicchio J."/>
            <person name="Borenstein D."/>
            <person name="Chapman S.B."/>
            <person name="Chen Z."/>
            <person name="Engels R."/>
            <person name="Freedman E."/>
            <person name="Gellesch M."/>
            <person name="Goldberg J."/>
            <person name="Griggs A."/>
            <person name="Gujja S."/>
            <person name="Heilman E.R."/>
            <person name="Heiman D.I."/>
            <person name="Hepburn T.A."/>
            <person name="Howarth C."/>
            <person name="Jen D."/>
            <person name="Larson L."/>
            <person name="Lewis B."/>
            <person name="Mehta T."/>
            <person name="Park D."/>
            <person name="Pearson M."/>
            <person name="Richards J."/>
            <person name="Roberts A."/>
            <person name="Saif S."/>
            <person name="Shea T.D."/>
            <person name="Shenoy N."/>
            <person name="Sisk P."/>
            <person name="Stolte C."/>
            <person name="Sykes S.N."/>
            <person name="Thomson T."/>
            <person name="Walk T."/>
            <person name="White J."/>
            <person name="Yandava C."/>
            <person name="Straight P."/>
            <person name="Clardy J."/>
            <person name="Hung D."/>
            <person name="Kolter R."/>
            <person name="Mekalanos J."/>
            <person name="Walker S."/>
            <person name="Walsh C.T."/>
            <person name="Wieland-Brown L.C."/>
            <person name="Haas B."/>
            <person name="Nusbaum C."/>
            <person name="Birren B."/>
        </authorList>
    </citation>
    <scope>NUCLEOTIDE SEQUENCE [LARGE SCALE GENOMIC DNA]</scope>
    <source>
        <strain evidence="2">ATCC 29083</strain>
    </source>
</reference>
<dbReference type="HOGENOM" id="CLU_2848121_0_0_11"/>
<evidence type="ECO:0000313" key="2">
    <source>
        <dbReference type="EMBL" id="EDY60562.1"/>
    </source>
</evidence>
<dbReference type="AlphaFoldDB" id="B5I657"/>
<evidence type="ECO:0000313" key="3">
    <source>
        <dbReference type="Proteomes" id="UP000002785"/>
    </source>
</evidence>
<dbReference type="EMBL" id="CM000951">
    <property type="protein sequence ID" value="EDY60562.1"/>
    <property type="molecule type" value="Genomic_DNA"/>
</dbReference>